<dbReference type="RefSeq" id="WP_223407269.1">
    <property type="nucleotide sequence ID" value="NZ_JAGSHT010000013.1"/>
</dbReference>
<keyword evidence="3" id="KW-1185">Reference proteome</keyword>
<gene>
    <name evidence="2" type="ORF">KCQ71_14965</name>
</gene>
<sequence>MIAIIQAYLFLGLSVIAFGLALWALVDALLRPSTAFTSADKRTKGFWGGVLALATVLGFLGIPAGGGGSSLFLVLIAAIPAGIYLADVRPAVARYSGRGGSGGSGGGGRW</sequence>
<dbReference type="Proteomes" id="UP000826651">
    <property type="component" value="Unassembled WGS sequence"/>
</dbReference>
<keyword evidence="1" id="KW-1133">Transmembrane helix</keyword>
<evidence type="ECO:0000313" key="2">
    <source>
        <dbReference type="EMBL" id="MBZ2197461.1"/>
    </source>
</evidence>
<keyword evidence="1" id="KW-0472">Membrane</keyword>
<evidence type="ECO:0000256" key="1">
    <source>
        <dbReference type="SAM" id="Phobius"/>
    </source>
</evidence>
<dbReference type="Pfam" id="PF10724">
    <property type="entry name" value="DUF2516"/>
    <property type="match status" value="1"/>
</dbReference>
<name>A0ABS7SAS5_9MICO</name>
<proteinExistence type="predicted"/>
<organism evidence="2 3">
    <name type="scientific">Occultella gossypii</name>
    <dbReference type="NCBI Taxonomy" id="2800820"/>
    <lineage>
        <taxon>Bacteria</taxon>
        <taxon>Bacillati</taxon>
        <taxon>Actinomycetota</taxon>
        <taxon>Actinomycetes</taxon>
        <taxon>Micrococcales</taxon>
        <taxon>Ruaniaceae</taxon>
        <taxon>Occultella</taxon>
    </lineage>
</organism>
<feature type="transmembrane region" description="Helical" evidence="1">
    <location>
        <begin position="46"/>
        <end position="64"/>
    </location>
</feature>
<protein>
    <submittedName>
        <fullName evidence="2">DUF2516 family protein</fullName>
    </submittedName>
</protein>
<dbReference type="InterPro" id="IPR019662">
    <property type="entry name" value="DUF2516"/>
</dbReference>
<feature type="transmembrane region" description="Helical" evidence="1">
    <location>
        <begin position="70"/>
        <end position="88"/>
    </location>
</feature>
<accession>A0ABS7SAS5</accession>
<feature type="transmembrane region" description="Helical" evidence="1">
    <location>
        <begin position="6"/>
        <end position="26"/>
    </location>
</feature>
<keyword evidence="1" id="KW-0812">Transmembrane</keyword>
<evidence type="ECO:0000313" key="3">
    <source>
        <dbReference type="Proteomes" id="UP000826651"/>
    </source>
</evidence>
<comment type="caution">
    <text evidence="2">The sequence shown here is derived from an EMBL/GenBank/DDBJ whole genome shotgun (WGS) entry which is preliminary data.</text>
</comment>
<dbReference type="EMBL" id="JAGSHT010000013">
    <property type="protein sequence ID" value="MBZ2197461.1"/>
    <property type="molecule type" value="Genomic_DNA"/>
</dbReference>
<reference evidence="2 3" key="1">
    <citation type="submission" date="2021-04" db="EMBL/GenBank/DDBJ databases">
        <title>Ruania sp. nov., isolated from sandy soil of mangrove forest.</title>
        <authorList>
            <person name="Ge X."/>
            <person name="Huang R."/>
            <person name="Liu W."/>
        </authorList>
    </citation>
    <scope>NUCLEOTIDE SEQUENCE [LARGE SCALE GENOMIC DNA]</scope>
    <source>
        <strain evidence="2 3">N2-46</strain>
    </source>
</reference>